<keyword evidence="3" id="KW-0378">Hydrolase</keyword>
<dbReference type="Proteomes" id="UP000054549">
    <property type="component" value="Unassembled WGS sequence"/>
</dbReference>
<dbReference type="OrthoDB" id="2979847at2759"/>
<name>A0A0C2XD76_AMAMK</name>
<dbReference type="GO" id="GO:0006508">
    <property type="term" value="P:proteolysis"/>
    <property type="evidence" value="ECO:0007669"/>
    <property type="project" value="UniProtKB-KW"/>
</dbReference>
<protein>
    <recommendedName>
        <fullName evidence="4">Ubiquitin-like protease family profile domain-containing protein</fullName>
    </recommendedName>
</protein>
<gene>
    <name evidence="5" type="ORF">M378DRAFT_74122</name>
</gene>
<dbReference type="STRING" id="946122.A0A0C2XD76"/>
<dbReference type="Pfam" id="PF02902">
    <property type="entry name" value="Peptidase_C48"/>
    <property type="match status" value="1"/>
</dbReference>
<evidence type="ECO:0000259" key="4">
    <source>
        <dbReference type="PROSITE" id="PS50600"/>
    </source>
</evidence>
<feature type="domain" description="Ubiquitin-like protease family profile" evidence="4">
    <location>
        <begin position="66"/>
        <end position="232"/>
    </location>
</feature>
<dbReference type="SUPFAM" id="SSF54001">
    <property type="entry name" value="Cysteine proteinases"/>
    <property type="match status" value="1"/>
</dbReference>
<dbReference type="EMBL" id="KN818232">
    <property type="protein sequence ID" value="KIL67421.1"/>
    <property type="molecule type" value="Genomic_DNA"/>
</dbReference>
<evidence type="ECO:0000256" key="1">
    <source>
        <dbReference type="ARBA" id="ARBA00005234"/>
    </source>
</evidence>
<proteinExistence type="inferred from homology"/>
<sequence>MQYPLWIIQYWVELISIRRIRQKWAKADESLQKQSKRRHGDPGVVRDVYNALSCLPWSGKIRGFSTSVGTEYLAAYATTEWLNDEHITHMLDLLRCDVIREGLSESVEVESVWFLLKLKEGYSDQEKYTSHQSYRWIRRQGQALGTGTCEQLVSIGNDGENHWIALVMDFTRGTVFYGDSLGKKISDHLREMLDWWIHLHTGRHFDYRDLPITQQQDSYSCGLLAWLALAVFLFKGKYRLADPSCVAQERLKVLLRIAEKHHENMDFETSSHGFKFTFQ</sequence>
<dbReference type="InterPro" id="IPR003653">
    <property type="entry name" value="Peptidase_C48_C"/>
</dbReference>
<dbReference type="GO" id="GO:0008234">
    <property type="term" value="F:cysteine-type peptidase activity"/>
    <property type="evidence" value="ECO:0007669"/>
    <property type="project" value="InterPro"/>
</dbReference>
<dbReference type="AlphaFoldDB" id="A0A0C2XD76"/>
<comment type="similarity">
    <text evidence="1">Belongs to the peptidase C48 family.</text>
</comment>
<dbReference type="PROSITE" id="PS50600">
    <property type="entry name" value="ULP_PROTEASE"/>
    <property type="match status" value="1"/>
</dbReference>
<evidence type="ECO:0000256" key="3">
    <source>
        <dbReference type="ARBA" id="ARBA00022801"/>
    </source>
</evidence>
<keyword evidence="6" id="KW-1185">Reference proteome</keyword>
<reference evidence="5 6" key="1">
    <citation type="submission" date="2014-04" db="EMBL/GenBank/DDBJ databases">
        <title>Evolutionary Origins and Diversification of the Mycorrhizal Mutualists.</title>
        <authorList>
            <consortium name="DOE Joint Genome Institute"/>
            <consortium name="Mycorrhizal Genomics Consortium"/>
            <person name="Kohler A."/>
            <person name="Kuo A."/>
            <person name="Nagy L.G."/>
            <person name="Floudas D."/>
            <person name="Copeland A."/>
            <person name="Barry K.W."/>
            <person name="Cichocki N."/>
            <person name="Veneault-Fourrey C."/>
            <person name="LaButti K."/>
            <person name="Lindquist E.A."/>
            <person name="Lipzen A."/>
            <person name="Lundell T."/>
            <person name="Morin E."/>
            <person name="Murat C."/>
            <person name="Riley R."/>
            <person name="Ohm R."/>
            <person name="Sun H."/>
            <person name="Tunlid A."/>
            <person name="Henrissat B."/>
            <person name="Grigoriev I.V."/>
            <person name="Hibbett D.S."/>
            <person name="Martin F."/>
        </authorList>
    </citation>
    <scope>NUCLEOTIDE SEQUENCE [LARGE SCALE GENOMIC DNA]</scope>
    <source>
        <strain evidence="5 6">Koide BX008</strain>
    </source>
</reference>
<dbReference type="InParanoid" id="A0A0C2XD76"/>
<keyword evidence="2" id="KW-0645">Protease</keyword>
<accession>A0A0C2XD76</accession>
<evidence type="ECO:0000313" key="6">
    <source>
        <dbReference type="Proteomes" id="UP000054549"/>
    </source>
</evidence>
<dbReference type="GO" id="GO:0019783">
    <property type="term" value="F:ubiquitin-like protein peptidase activity"/>
    <property type="evidence" value="ECO:0007669"/>
    <property type="project" value="UniProtKB-ARBA"/>
</dbReference>
<dbReference type="InterPro" id="IPR038765">
    <property type="entry name" value="Papain-like_cys_pep_sf"/>
</dbReference>
<feature type="non-terminal residue" evidence="5">
    <location>
        <position position="279"/>
    </location>
</feature>
<dbReference type="HOGENOM" id="CLU_1117955_0_0_1"/>
<evidence type="ECO:0000313" key="5">
    <source>
        <dbReference type="EMBL" id="KIL67421.1"/>
    </source>
</evidence>
<organism evidence="5 6">
    <name type="scientific">Amanita muscaria (strain Koide BX008)</name>
    <dbReference type="NCBI Taxonomy" id="946122"/>
    <lineage>
        <taxon>Eukaryota</taxon>
        <taxon>Fungi</taxon>
        <taxon>Dikarya</taxon>
        <taxon>Basidiomycota</taxon>
        <taxon>Agaricomycotina</taxon>
        <taxon>Agaricomycetes</taxon>
        <taxon>Agaricomycetidae</taxon>
        <taxon>Agaricales</taxon>
        <taxon>Pluteineae</taxon>
        <taxon>Amanitaceae</taxon>
        <taxon>Amanita</taxon>
    </lineage>
</organism>
<evidence type="ECO:0000256" key="2">
    <source>
        <dbReference type="ARBA" id="ARBA00022670"/>
    </source>
</evidence>
<dbReference type="Gene3D" id="3.40.395.10">
    <property type="entry name" value="Adenoviral Proteinase, Chain A"/>
    <property type="match status" value="1"/>
</dbReference>